<comment type="caution">
    <text evidence="1">The sequence shown here is derived from an EMBL/GenBank/DDBJ whole genome shotgun (WGS) entry which is preliminary data.</text>
</comment>
<gene>
    <name evidence="1" type="ORF">QVD17_30386</name>
</gene>
<keyword evidence="2" id="KW-1185">Reference proteome</keyword>
<accession>A0AAD8K1T2</accession>
<evidence type="ECO:0000313" key="2">
    <source>
        <dbReference type="Proteomes" id="UP001229421"/>
    </source>
</evidence>
<dbReference type="AlphaFoldDB" id="A0AAD8K1T2"/>
<proteinExistence type="predicted"/>
<dbReference type="EMBL" id="JAUHHV010000008">
    <property type="protein sequence ID" value="KAK1414637.1"/>
    <property type="molecule type" value="Genomic_DNA"/>
</dbReference>
<protein>
    <submittedName>
        <fullName evidence="1">Uncharacterized protein</fullName>
    </submittedName>
</protein>
<name>A0AAD8K1T2_TARER</name>
<dbReference type="Proteomes" id="UP001229421">
    <property type="component" value="Unassembled WGS sequence"/>
</dbReference>
<organism evidence="1 2">
    <name type="scientific">Tagetes erecta</name>
    <name type="common">African marigold</name>
    <dbReference type="NCBI Taxonomy" id="13708"/>
    <lineage>
        <taxon>Eukaryota</taxon>
        <taxon>Viridiplantae</taxon>
        <taxon>Streptophyta</taxon>
        <taxon>Embryophyta</taxon>
        <taxon>Tracheophyta</taxon>
        <taxon>Spermatophyta</taxon>
        <taxon>Magnoliopsida</taxon>
        <taxon>eudicotyledons</taxon>
        <taxon>Gunneridae</taxon>
        <taxon>Pentapetalae</taxon>
        <taxon>asterids</taxon>
        <taxon>campanulids</taxon>
        <taxon>Asterales</taxon>
        <taxon>Asteraceae</taxon>
        <taxon>Asteroideae</taxon>
        <taxon>Heliantheae alliance</taxon>
        <taxon>Tageteae</taxon>
        <taxon>Tagetes</taxon>
    </lineage>
</organism>
<evidence type="ECO:0000313" key="1">
    <source>
        <dbReference type="EMBL" id="KAK1414637.1"/>
    </source>
</evidence>
<reference evidence="1" key="1">
    <citation type="journal article" date="2023" name="bioRxiv">
        <title>Improved chromosome-level genome assembly for marigold (Tagetes erecta).</title>
        <authorList>
            <person name="Jiang F."/>
            <person name="Yuan L."/>
            <person name="Wang S."/>
            <person name="Wang H."/>
            <person name="Xu D."/>
            <person name="Wang A."/>
            <person name="Fan W."/>
        </authorList>
    </citation>
    <scope>NUCLEOTIDE SEQUENCE</scope>
    <source>
        <strain evidence="1">WSJ</strain>
        <tissue evidence="1">Leaf</tissue>
    </source>
</reference>
<sequence length="118" mass="14134">MDFVPIPFCFFNSWLDRYDYDSIIKQACSSFTFAGPPDLYLIEKLRHIKSVSKLWINDIKVKEENTFNSRSLDIQNLDIILETRELLEEEQWTYKECKAGLRELKDHKNKDVRQRSRA</sequence>